<sequence length="511" mass="57597">MDHGIRSDAIMLTNFDSEEQLKDWNRVRKECNCTQAVEPGFWFKEPGHISSCEKTLRDNPALVRRFAGIARTAFLYSPKILLTEAELFDGIFFLALGPDMILDLLGQTNRDCPAIVVSGRHRTLEQCLLHFTTDPRSKDHPETGRKGNQPDIGALRPLQYQVLNKTITAEDSKRTAPLIEATLQAEAGRDDTVAHTIARLYGAVFTGSGQGGGKSADDSFRFLGQRWQEWIDAERQGRIEYESQADRPHHSEGKSFYDSFLPISRANSDRLRQWCCGRGEDEAAADTFLKTLDNIKGENRRSQAFALIDESALPVEGQGGHDSMGCDRRTLKDWYQFVYRAAMADFLGCHLMAVQTEPNSYERYAGGNGSEASLFLSGTITRLLAEMPNPRFVGFCYDSRTAIGQWRDCNPGDPAGRQKKYIRNLAYCVQQAAHQFDRQHENMKILKQFLATLAIALVSVYFDNVILSGPIPIALILFAGWLIEVFPEMLTMLDWLRDQRSTSQTIVFGKR</sequence>
<name>A0ABU8ZQQ3_9BIFI</name>
<accession>A0ABU8ZQQ3</accession>
<dbReference type="Proteomes" id="UP001373159">
    <property type="component" value="Unassembled WGS sequence"/>
</dbReference>
<organism evidence="1 2">
    <name type="scientific">Bifidobacterium favimelis</name>
    <dbReference type="NCBI Taxonomy" id="3122979"/>
    <lineage>
        <taxon>Bacteria</taxon>
        <taxon>Bacillati</taxon>
        <taxon>Actinomycetota</taxon>
        <taxon>Actinomycetes</taxon>
        <taxon>Bifidobacteriales</taxon>
        <taxon>Bifidobacteriaceae</taxon>
        <taxon>Bifidobacterium</taxon>
    </lineage>
</organism>
<evidence type="ECO:0000313" key="2">
    <source>
        <dbReference type="Proteomes" id="UP001373159"/>
    </source>
</evidence>
<dbReference type="RefSeq" id="WP_340486337.1">
    <property type="nucleotide sequence ID" value="NZ_JBANDZ010000002.1"/>
</dbReference>
<evidence type="ECO:0000313" key="1">
    <source>
        <dbReference type="EMBL" id="MEK0307116.1"/>
    </source>
</evidence>
<proteinExistence type="predicted"/>
<reference evidence="1 2" key="1">
    <citation type="submission" date="2024-02" db="EMBL/GenBank/DDBJ databases">
        <title>Bifidobacterium honeyensis sp. nov., isolated from the comb honey.</title>
        <authorList>
            <person name="Liu W."/>
            <person name="Li Y."/>
        </authorList>
    </citation>
    <scope>NUCLEOTIDE SEQUENCE [LARGE SCALE GENOMIC DNA]</scope>
    <source>
        <strain evidence="1 2">IMAU50988</strain>
    </source>
</reference>
<dbReference type="EMBL" id="JBANBB010000002">
    <property type="protein sequence ID" value="MEK0307116.1"/>
    <property type="molecule type" value="Genomic_DNA"/>
</dbReference>
<keyword evidence="2" id="KW-1185">Reference proteome</keyword>
<gene>
    <name evidence="1" type="ORF">V8P97_06550</name>
</gene>
<protein>
    <submittedName>
        <fullName evidence="1">Uncharacterized protein</fullName>
    </submittedName>
</protein>
<comment type="caution">
    <text evidence="1">The sequence shown here is derived from an EMBL/GenBank/DDBJ whole genome shotgun (WGS) entry which is preliminary data.</text>
</comment>